<name>A0A644WI81_9ZZZZ</name>
<sequence length="677" mass="76189">MGATFDPGPEFAISTFKYKRHPEICMANTMGTKSFVVCYATLNADDHHYAAYPDGIPQGTLFGTFLGKQSTAFLRDLGFDYLWLSNGFGFGMETWNTIGVIFDGKEFHGEKMRDIQSKILLFWTSFREGCPDFRVETRGTNLSAGIDLARDGVDLKSIYEGNFNILPPPNSPWAALDGDFGLELTGFMSRMAELPDDRYIFRFYTHDPWWANSPWLDRYGRESHDIYMPMAVTRINSKGEVKLPTHLNFLSIDDSYGNMPDQVPDEVIPHILQARRNAPDAAGQVVWVYPFDEYHHYAFNDPSRLEEIFYGDWFVRQAINDGFPMNTVVSTTSFASLMQQGSKVFDASVLVTVVPDAGSKVEKQLMNFVRKGGKLILYGPAGHGSREFLDFINVKLTDPLTGTFKLKSNLRQDQVKLATKIRHDANMSGGGIETLISNKKDKATRALATVSQESKKRDVVVLRENKDWNGGAVCYVRGTNSATYTGGMLLSNDDPGEWFIGGSMMRYGLAEMGYTVLFNKKEAGLINPINCISKHGNGYYFSGYVPNQTIEQYFRFPQGAPVFTGTETLLVNGSSTYRMPKSWNKECRVFVEQEDGIVACREMAPVEFKVKRKIGITGLKNATVRVYPEGGDEYYKAMPQNNHYPAKEIILESKKGSGFDGNYYEYTNINGELVITW</sequence>
<comment type="caution">
    <text evidence="1">The sequence shown here is derived from an EMBL/GenBank/DDBJ whole genome shotgun (WGS) entry which is preliminary data.</text>
</comment>
<gene>
    <name evidence="1" type="ORF">SDC9_49455</name>
</gene>
<evidence type="ECO:0000313" key="1">
    <source>
        <dbReference type="EMBL" id="MPM03191.1"/>
    </source>
</evidence>
<reference evidence="1" key="1">
    <citation type="submission" date="2019-08" db="EMBL/GenBank/DDBJ databases">
        <authorList>
            <person name="Kucharzyk K."/>
            <person name="Murdoch R.W."/>
            <person name="Higgins S."/>
            <person name="Loffler F."/>
        </authorList>
    </citation>
    <scope>NUCLEOTIDE SEQUENCE</scope>
</reference>
<dbReference type="AlphaFoldDB" id="A0A644WI81"/>
<evidence type="ECO:0008006" key="2">
    <source>
        <dbReference type="Google" id="ProtNLM"/>
    </source>
</evidence>
<dbReference type="EMBL" id="VSSQ01000931">
    <property type="protein sequence ID" value="MPM03191.1"/>
    <property type="molecule type" value="Genomic_DNA"/>
</dbReference>
<proteinExistence type="predicted"/>
<accession>A0A644WI81</accession>
<organism evidence="1">
    <name type="scientific">bioreactor metagenome</name>
    <dbReference type="NCBI Taxonomy" id="1076179"/>
    <lineage>
        <taxon>unclassified sequences</taxon>
        <taxon>metagenomes</taxon>
        <taxon>ecological metagenomes</taxon>
    </lineage>
</organism>
<protein>
    <recommendedName>
        <fullName evidence="2">Beta-galactosidase trimerisation domain-containing protein</fullName>
    </recommendedName>
</protein>